<gene>
    <name evidence="1" type="ORF">R1sor_014080</name>
</gene>
<sequence length="221" mass="25192">MLGVVVHRIPCAPLDNVREKLRLESTRRRRVSPVRAVAGAAREEGKVRRVRINAAAESSGGFVKPLRDFYPRLPCRHCKGKGEIVCDKCVGEGKLSRGGWHKKNPVDLDRIIGSKWTAMESTFGWRHFRVHCKKRGPGKEWFVEMSATCDESTRFWVNAKNLKERERWSMGWLQKTEILAAKDEKNTPQKLVCKACKGRGVLPCICTLRPNDELTLDIIEI</sequence>
<evidence type="ECO:0000313" key="1">
    <source>
        <dbReference type="EMBL" id="KAL3687771.1"/>
    </source>
</evidence>
<dbReference type="NCBIfam" id="TIGR02450">
    <property type="entry name" value="TIGR02450 family Trp-rich protein"/>
    <property type="match status" value="1"/>
</dbReference>
<reference evidence="1 2" key="1">
    <citation type="submission" date="2024-09" db="EMBL/GenBank/DDBJ databases">
        <title>Chromosome-scale assembly of Riccia sorocarpa.</title>
        <authorList>
            <person name="Paukszto L."/>
        </authorList>
    </citation>
    <scope>NUCLEOTIDE SEQUENCE [LARGE SCALE GENOMIC DNA]</scope>
    <source>
        <strain evidence="1">LP-2024</strain>
        <tissue evidence="1">Aerial parts of the thallus</tissue>
    </source>
</reference>
<name>A0ABD3HA84_9MARC</name>
<dbReference type="Proteomes" id="UP001633002">
    <property type="component" value="Unassembled WGS sequence"/>
</dbReference>
<organism evidence="1 2">
    <name type="scientific">Riccia sorocarpa</name>
    <dbReference type="NCBI Taxonomy" id="122646"/>
    <lineage>
        <taxon>Eukaryota</taxon>
        <taxon>Viridiplantae</taxon>
        <taxon>Streptophyta</taxon>
        <taxon>Embryophyta</taxon>
        <taxon>Marchantiophyta</taxon>
        <taxon>Marchantiopsida</taxon>
        <taxon>Marchantiidae</taxon>
        <taxon>Marchantiales</taxon>
        <taxon>Ricciaceae</taxon>
        <taxon>Riccia</taxon>
    </lineage>
</organism>
<accession>A0ABD3HA84</accession>
<comment type="caution">
    <text evidence="1">The sequence shown here is derived from an EMBL/GenBank/DDBJ whole genome shotgun (WGS) entry which is preliminary data.</text>
</comment>
<protein>
    <submittedName>
        <fullName evidence="1">Uncharacterized protein</fullName>
    </submittedName>
</protein>
<evidence type="ECO:0000313" key="2">
    <source>
        <dbReference type="Proteomes" id="UP001633002"/>
    </source>
</evidence>
<keyword evidence="2" id="KW-1185">Reference proteome</keyword>
<dbReference type="EMBL" id="JBJQOH010000004">
    <property type="protein sequence ID" value="KAL3687771.1"/>
    <property type="molecule type" value="Genomic_DNA"/>
</dbReference>
<dbReference type="Pfam" id="PF09493">
    <property type="entry name" value="DUF2389"/>
    <property type="match status" value="1"/>
</dbReference>
<proteinExistence type="predicted"/>
<dbReference type="InterPro" id="IPR012663">
    <property type="entry name" value="CHP02450_Tryp"/>
</dbReference>
<dbReference type="AlphaFoldDB" id="A0ABD3HA84"/>